<dbReference type="EMBL" id="MU150240">
    <property type="protein sequence ID" value="KAF9466762.1"/>
    <property type="molecule type" value="Genomic_DNA"/>
</dbReference>
<gene>
    <name evidence="3" type="ORF">BDZ94DRAFT_136374</name>
</gene>
<dbReference type="PANTHER" id="PTHR43977">
    <property type="entry name" value="STRUCTURAL MAINTENANCE OF CHROMOSOMES PROTEIN 3"/>
    <property type="match status" value="1"/>
</dbReference>
<feature type="coiled-coil region" evidence="1">
    <location>
        <begin position="16"/>
        <end position="43"/>
    </location>
</feature>
<evidence type="ECO:0000313" key="4">
    <source>
        <dbReference type="Proteomes" id="UP000807353"/>
    </source>
</evidence>
<dbReference type="Proteomes" id="UP000807353">
    <property type="component" value="Unassembled WGS sequence"/>
</dbReference>
<feature type="compositionally biased region" description="Polar residues" evidence="2">
    <location>
        <begin position="192"/>
        <end position="210"/>
    </location>
</feature>
<evidence type="ECO:0000256" key="2">
    <source>
        <dbReference type="SAM" id="MobiDB-lite"/>
    </source>
</evidence>
<proteinExistence type="predicted"/>
<reference evidence="3" key="1">
    <citation type="submission" date="2020-11" db="EMBL/GenBank/DDBJ databases">
        <authorList>
            <consortium name="DOE Joint Genome Institute"/>
            <person name="Ahrendt S."/>
            <person name="Riley R."/>
            <person name="Andreopoulos W."/>
            <person name="Labutti K."/>
            <person name="Pangilinan J."/>
            <person name="Ruiz-Duenas F.J."/>
            <person name="Barrasa J.M."/>
            <person name="Sanchez-Garcia M."/>
            <person name="Camarero S."/>
            <person name="Miyauchi S."/>
            <person name="Serrano A."/>
            <person name="Linde D."/>
            <person name="Babiker R."/>
            <person name="Drula E."/>
            <person name="Ayuso-Fernandez I."/>
            <person name="Pacheco R."/>
            <person name="Padilla G."/>
            <person name="Ferreira P."/>
            <person name="Barriuso J."/>
            <person name="Kellner H."/>
            <person name="Castanera R."/>
            <person name="Alfaro M."/>
            <person name="Ramirez L."/>
            <person name="Pisabarro A.G."/>
            <person name="Kuo A."/>
            <person name="Tritt A."/>
            <person name="Lipzen A."/>
            <person name="He G."/>
            <person name="Yan M."/>
            <person name="Ng V."/>
            <person name="Cullen D."/>
            <person name="Martin F."/>
            <person name="Rosso M.-N."/>
            <person name="Henrissat B."/>
            <person name="Hibbett D."/>
            <person name="Martinez A.T."/>
            <person name="Grigoriev I.V."/>
        </authorList>
    </citation>
    <scope>NUCLEOTIDE SEQUENCE</scope>
    <source>
        <strain evidence="3">CBS 247.69</strain>
    </source>
</reference>
<comment type="caution">
    <text evidence="3">The sequence shown here is derived from an EMBL/GenBank/DDBJ whole genome shotgun (WGS) entry which is preliminary data.</text>
</comment>
<evidence type="ECO:0000256" key="1">
    <source>
        <dbReference type="SAM" id="Coils"/>
    </source>
</evidence>
<keyword evidence="1" id="KW-0175">Coiled coil</keyword>
<accession>A0A9P6CHZ7</accession>
<feature type="region of interest" description="Disordered" evidence="2">
    <location>
        <begin position="189"/>
        <end position="210"/>
    </location>
</feature>
<organism evidence="3 4">
    <name type="scientific">Collybia nuda</name>
    <dbReference type="NCBI Taxonomy" id="64659"/>
    <lineage>
        <taxon>Eukaryota</taxon>
        <taxon>Fungi</taxon>
        <taxon>Dikarya</taxon>
        <taxon>Basidiomycota</taxon>
        <taxon>Agaricomycotina</taxon>
        <taxon>Agaricomycetes</taxon>
        <taxon>Agaricomycetidae</taxon>
        <taxon>Agaricales</taxon>
        <taxon>Tricholomatineae</taxon>
        <taxon>Clitocybaceae</taxon>
        <taxon>Collybia</taxon>
    </lineage>
</organism>
<dbReference type="AlphaFoldDB" id="A0A9P6CHZ7"/>
<protein>
    <submittedName>
        <fullName evidence="3">Uncharacterized protein</fullName>
    </submittedName>
</protein>
<name>A0A9P6CHZ7_9AGAR</name>
<keyword evidence="4" id="KW-1185">Reference proteome</keyword>
<evidence type="ECO:0000313" key="3">
    <source>
        <dbReference type="EMBL" id="KAF9466762.1"/>
    </source>
</evidence>
<sequence>MRPQEILGMVEEAAGTRMFEERKDKAQKTMAKKEKRVQEILSLLEEEITPKLEKLRLEKRSFLAYRKSVSELEKIARVLRAWEWKRGQEKVLEKEEEIQAKRADIKQIRCNKERAIKETEAAEKDVVDVTKKRDAEISKGGKMKKLEEEVDSLGKTLVKIKTQADLKKSTIKDEEGNIKVLNDELEEVGQVDMSQKQYPTKLPTPSSCRH</sequence>
<dbReference type="OrthoDB" id="10255539at2759"/>